<evidence type="ECO:0000256" key="1">
    <source>
        <dbReference type="SAM" id="Phobius"/>
    </source>
</evidence>
<keyword evidence="1" id="KW-1133">Transmembrane helix</keyword>
<dbReference type="STRING" id="1123269.NX02_04520"/>
<dbReference type="KEGG" id="ssan:NX02_04520"/>
<feature type="transmembrane region" description="Helical" evidence="1">
    <location>
        <begin position="50"/>
        <end position="70"/>
    </location>
</feature>
<evidence type="ECO:0000313" key="2">
    <source>
        <dbReference type="EMBL" id="AHE52648.1"/>
    </source>
</evidence>
<evidence type="ECO:0000313" key="3">
    <source>
        <dbReference type="Proteomes" id="UP000018851"/>
    </source>
</evidence>
<keyword evidence="1" id="KW-0812">Transmembrane</keyword>
<name>W0A8J7_9SPHN</name>
<dbReference type="AlphaFoldDB" id="W0A8J7"/>
<proteinExistence type="predicted"/>
<gene>
    <name evidence="2" type="ORF">NX02_04520</name>
</gene>
<sequence>MIAAFFGACVAIVLWRTWRFDALRPVAFALLAGYVEANAAAMLWPFQTRVILDIFAEVIVGMTTASAWITLRGRGGARAAPIIILSILNVCCAVSLSFVGASSDERQWLYVVLTNIFFLVQLLLVGFWGVKHARAGVARWGRRIGDVGPAPEARSHGG</sequence>
<reference evidence="2 3" key="1">
    <citation type="submission" date="2013-07" db="EMBL/GenBank/DDBJ databases">
        <title>Completed genome of Sphingomonas sanxanigenens NX02.</title>
        <authorList>
            <person name="Ma T."/>
            <person name="Huang H."/>
            <person name="Wu M."/>
            <person name="Li X."/>
            <person name="Li G."/>
        </authorList>
    </citation>
    <scope>NUCLEOTIDE SEQUENCE [LARGE SCALE GENOMIC DNA]</scope>
    <source>
        <strain evidence="2 3">NX02</strain>
    </source>
</reference>
<accession>W0A8J7</accession>
<keyword evidence="3" id="KW-1185">Reference proteome</keyword>
<dbReference type="HOGENOM" id="CLU_1668287_0_0_5"/>
<organism evidence="2 3">
    <name type="scientific">Sphingomonas sanxanigenens DSM 19645 = NX02</name>
    <dbReference type="NCBI Taxonomy" id="1123269"/>
    <lineage>
        <taxon>Bacteria</taxon>
        <taxon>Pseudomonadati</taxon>
        <taxon>Pseudomonadota</taxon>
        <taxon>Alphaproteobacteria</taxon>
        <taxon>Sphingomonadales</taxon>
        <taxon>Sphingomonadaceae</taxon>
        <taxon>Sphingomonas</taxon>
    </lineage>
</organism>
<keyword evidence="1" id="KW-0472">Membrane</keyword>
<dbReference type="Proteomes" id="UP000018851">
    <property type="component" value="Chromosome"/>
</dbReference>
<protein>
    <submittedName>
        <fullName evidence="2">Uncharacterized protein</fullName>
    </submittedName>
</protein>
<feature type="transmembrane region" description="Helical" evidence="1">
    <location>
        <begin position="82"/>
        <end position="102"/>
    </location>
</feature>
<feature type="transmembrane region" description="Helical" evidence="1">
    <location>
        <begin position="108"/>
        <end position="130"/>
    </location>
</feature>
<dbReference type="EMBL" id="CP006644">
    <property type="protein sequence ID" value="AHE52648.1"/>
    <property type="molecule type" value="Genomic_DNA"/>
</dbReference>
<dbReference type="RefSeq" id="WP_025290949.1">
    <property type="nucleotide sequence ID" value="NZ_CP006644.1"/>
</dbReference>